<dbReference type="InterPro" id="IPR029036">
    <property type="entry name" value="P5CR_dimer"/>
</dbReference>
<evidence type="ECO:0000256" key="7">
    <source>
        <dbReference type="NCBIfam" id="TIGR00112"/>
    </source>
</evidence>
<feature type="domain" description="Pyrroline-5-carboxylate reductase dimerisation" evidence="11">
    <location>
        <begin position="175"/>
        <end position="279"/>
    </location>
</feature>
<dbReference type="Pfam" id="PF14748">
    <property type="entry name" value="P5CR_dimer"/>
    <property type="match status" value="1"/>
</dbReference>
<dbReference type="Gene3D" id="3.40.50.720">
    <property type="entry name" value="NAD(P)-binding Rossmann-like Domain"/>
    <property type="match status" value="1"/>
</dbReference>
<evidence type="ECO:0000259" key="11">
    <source>
        <dbReference type="Pfam" id="PF14748"/>
    </source>
</evidence>
<dbReference type="PROSITE" id="PS00521">
    <property type="entry name" value="P5CR"/>
    <property type="match status" value="1"/>
</dbReference>
<dbReference type="GO" id="GO:0055129">
    <property type="term" value="P:L-proline biosynthetic process"/>
    <property type="evidence" value="ECO:0007669"/>
    <property type="project" value="UniProtKB-UniRule"/>
</dbReference>
<dbReference type="SUPFAM" id="SSF51735">
    <property type="entry name" value="NAD(P)-binding Rossmann-fold domains"/>
    <property type="match status" value="1"/>
</dbReference>
<keyword evidence="6 9" id="KW-0028">Amino-acid biosynthesis</keyword>
<dbReference type="GO" id="GO:0005737">
    <property type="term" value="C:cytoplasm"/>
    <property type="evidence" value="ECO:0007669"/>
    <property type="project" value="UniProtKB-SubCell"/>
</dbReference>
<evidence type="ECO:0000259" key="10">
    <source>
        <dbReference type="Pfam" id="PF03807"/>
    </source>
</evidence>
<dbReference type="PANTHER" id="PTHR11645:SF49">
    <property type="entry name" value="PYRROLINE-5-CARBOXYLATE REDUCTASE 1"/>
    <property type="match status" value="1"/>
</dbReference>
<evidence type="ECO:0000313" key="13">
    <source>
        <dbReference type="Proteomes" id="UP000637643"/>
    </source>
</evidence>
<protein>
    <recommendedName>
        <fullName evidence="6 7">Pyrroline-5-carboxylate reductase</fullName>
        <shortName evidence="6">P5C reductase</shortName>
        <shortName evidence="6">P5CR</shortName>
        <ecNumber evidence="6 7">1.5.1.2</ecNumber>
    </recommendedName>
    <alternativeName>
        <fullName evidence="6">PCA reductase</fullName>
    </alternativeName>
</protein>
<dbReference type="PIRSF" id="PIRSF000193">
    <property type="entry name" value="Pyrrol-5-carb_rd"/>
    <property type="match status" value="1"/>
</dbReference>
<dbReference type="PANTHER" id="PTHR11645">
    <property type="entry name" value="PYRROLINE-5-CARBOXYLATE REDUCTASE"/>
    <property type="match status" value="1"/>
</dbReference>
<evidence type="ECO:0000256" key="9">
    <source>
        <dbReference type="RuleBase" id="RU003903"/>
    </source>
</evidence>
<evidence type="ECO:0000256" key="1">
    <source>
        <dbReference type="ARBA" id="ARBA00005525"/>
    </source>
</evidence>
<comment type="catalytic activity">
    <reaction evidence="6 9">
        <text>L-proline + NADP(+) = (S)-1-pyrroline-5-carboxylate + NADPH + 2 H(+)</text>
        <dbReference type="Rhea" id="RHEA:14109"/>
        <dbReference type="ChEBI" id="CHEBI:15378"/>
        <dbReference type="ChEBI" id="CHEBI:17388"/>
        <dbReference type="ChEBI" id="CHEBI:57783"/>
        <dbReference type="ChEBI" id="CHEBI:58349"/>
        <dbReference type="ChEBI" id="CHEBI:60039"/>
        <dbReference type="EC" id="1.5.1.2"/>
    </reaction>
</comment>
<dbReference type="InterPro" id="IPR036291">
    <property type="entry name" value="NAD(P)-bd_dom_sf"/>
</dbReference>
<keyword evidence="2 6" id="KW-0641">Proline biosynthesis</keyword>
<evidence type="ECO:0000256" key="4">
    <source>
        <dbReference type="ARBA" id="ARBA00023002"/>
    </source>
</evidence>
<dbReference type="GO" id="GO:0004735">
    <property type="term" value="F:pyrroline-5-carboxylate reductase activity"/>
    <property type="evidence" value="ECO:0007669"/>
    <property type="project" value="UniProtKB-UniRule"/>
</dbReference>
<dbReference type="Gene3D" id="1.10.3730.10">
    <property type="entry name" value="ProC C-terminal domain-like"/>
    <property type="match status" value="1"/>
</dbReference>
<comment type="similarity">
    <text evidence="1 6 9">Belongs to the pyrroline-5-carboxylate reductase family.</text>
</comment>
<dbReference type="Proteomes" id="UP000637643">
    <property type="component" value="Unassembled WGS sequence"/>
</dbReference>
<evidence type="ECO:0000256" key="2">
    <source>
        <dbReference type="ARBA" id="ARBA00022650"/>
    </source>
</evidence>
<dbReference type="RefSeq" id="WP_189024383.1">
    <property type="nucleotide sequence ID" value="NZ_BMKR01000007.1"/>
</dbReference>
<name>A0A917C7W3_9BACL</name>
<comment type="subcellular location">
    <subcellularLocation>
        <location evidence="6">Cytoplasm</location>
    </subcellularLocation>
</comment>
<keyword evidence="6" id="KW-0963">Cytoplasm</keyword>
<proteinExistence type="inferred from homology"/>
<accession>A0A917C7W3</accession>
<dbReference type="EMBL" id="BMKR01000007">
    <property type="protein sequence ID" value="GGF74741.1"/>
    <property type="molecule type" value="Genomic_DNA"/>
</dbReference>
<dbReference type="EC" id="1.5.1.2" evidence="6 7"/>
<comment type="catalytic activity">
    <reaction evidence="6">
        <text>L-proline + NAD(+) = (S)-1-pyrroline-5-carboxylate + NADH + 2 H(+)</text>
        <dbReference type="Rhea" id="RHEA:14105"/>
        <dbReference type="ChEBI" id="CHEBI:15378"/>
        <dbReference type="ChEBI" id="CHEBI:17388"/>
        <dbReference type="ChEBI" id="CHEBI:57540"/>
        <dbReference type="ChEBI" id="CHEBI:57945"/>
        <dbReference type="ChEBI" id="CHEBI:60039"/>
        <dbReference type="EC" id="1.5.1.2"/>
    </reaction>
</comment>
<evidence type="ECO:0000256" key="6">
    <source>
        <dbReference type="HAMAP-Rule" id="MF_01925"/>
    </source>
</evidence>
<evidence type="ECO:0000256" key="5">
    <source>
        <dbReference type="ARBA" id="ARBA00058118"/>
    </source>
</evidence>
<dbReference type="HAMAP" id="MF_01925">
    <property type="entry name" value="P5C_reductase"/>
    <property type="match status" value="1"/>
</dbReference>
<dbReference type="InterPro" id="IPR053790">
    <property type="entry name" value="P5CR-like_CS"/>
</dbReference>
<dbReference type="InterPro" id="IPR000304">
    <property type="entry name" value="Pyrroline-COOH_reductase"/>
</dbReference>
<keyword evidence="4 6" id="KW-0560">Oxidoreductase</keyword>
<evidence type="ECO:0000256" key="8">
    <source>
        <dbReference type="PIRSR" id="PIRSR000193-1"/>
    </source>
</evidence>
<dbReference type="AlphaFoldDB" id="A0A917C7W3"/>
<dbReference type="FunFam" id="1.10.3730.10:FF:000001">
    <property type="entry name" value="Pyrroline-5-carboxylate reductase"/>
    <property type="match status" value="1"/>
</dbReference>
<keyword evidence="13" id="KW-1185">Reference proteome</keyword>
<organism evidence="12 13">
    <name type="scientific">Paenibacillus albidus</name>
    <dbReference type="NCBI Taxonomy" id="2041023"/>
    <lineage>
        <taxon>Bacteria</taxon>
        <taxon>Bacillati</taxon>
        <taxon>Bacillota</taxon>
        <taxon>Bacilli</taxon>
        <taxon>Bacillales</taxon>
        <taxon>Paenibacillaceae</taxon>
        <taxon>Paenibacillus</taxon>
    </lineage>
</organism>
<keyword evidence="3 6" id="KW-0521">NADP</keyword>
<reference evidence="12" key="1">
    <citation type="journal article" date="2014" name="Int. J. Syst. Evol. Microbiol.">
        <title>Complete genome sequence of Corynebacterium casei LMG S-19264T (=DSM 44701T), isolated from a smear-ripened cheese.</title>
        <authorList>
            <consortium name="US DOE Joint Genome Institute (JGI-PGF)"/>
            <person name="Walter F."/>
            <person name="Albersmeier A."/>
            <person name="Kalinowski J."/>
            <person name="Ruckert C."/>
        </authorList>
    </citation>
    <scope>NUCLEOTIDE SEQUENCE</scope>
    <source>
        <strain evidence="12">CGMCC 1.16134</strain>
    </source>
</reference>
<gene>
    <name evidence="6 12" type="primary">proC</name>
    <name evidence="12" type="ORF">GCM10010912_19950</name>
</gene>
<dbReference type="Pfam" id="PF03807">
    <property type="entry name" value="F420_oxidored"/>
    <property type="match status" value="1"/>
</dbReference>
<sequence>MCQQPSTPLLNHNIVFYGAGSMAEAIVRGLINRSVVAAGNVIMLNRSSTERLAELRSRYGVLVSNDPAHKTEYLQNASVIVLAMKPKDATEALKNLGPLLTPNQLIISMIAGLSIRTMQGLLGTRQPIVRSMPNTSSSIGLGATGLAFSKEVDESNRRLGLNIFEAVGITTVIDEDRMDTLTGISGSGPAYIYYMMEAMIAAGIRGGLPLEQSTELTVQTVLGAARMVQQTGEEPAALRKKVTSPNGSTQAALEVLERGDFFETVIAAVNRCAERSREMGSILEKELMKDTY</sequence>
<evidence type="ECO:0000256" key="3">
    <source>
        <dbReference type="ARBA" id="ARBA00022857"/>
    </source>
</evidence>
<evidence type="ECO:0000313" key="12">
    <source>
        <dbReference type="EMBL" id="GGF74741.1"/>
    </source>
</evidence>
<reference evidence="12" key="2">
    <citation type="submission" date="2020-09" db="EMBL/GenBank/DDBJ databases">
        <authorList>
            <person name="Sun Q."/>
            <person name="Zhou Y."/>
        </authorList>
    </citation>
    <scope>NUCLEOTIDE SEQUENCE</scope>
    <source>
        <strain evidence="12">CGMCC 1.16134</strain>
    </source>
</reference>
<feature type="binding site" evidence="8">
    <location>
        <begin position="83"/>
        <end position="86"/>
    </location>
    <ligand>
        <name>NADP(+)</name>
        <dbReference type="ChEBI" id="CHEBI:58349"/>
    </ligand>
</feature>
<comment type="pathway">
    <text evidence="6 9">Amino-acid biosynthesis; L-proline biosynthesis; L-proline from L-glutamate 5-semialdehyde: step 1/1.</text>
</comment>
<dbReference type="SUPFAM" id="SSF48179">
    <property type="entry name" value="6-phosphogluconate dehydrogenase C-terminal domain-like"/>
    <property type="match status" value="1"/>
</dbReference>
<dbReference type="InterPro" id="IPR008927">
    <property type="entry name" value="6-PGluconate_DH-like_C_sf"/>
</dbReference>
<dbReference type="NCBIfam" id="TIGR00112">
    <property type="entry name" value="proC"/>
    <property type="match status" value="1"/>
</dbReference>
<comment type="function">
    <text evidence="5 6">Catalyzes the reduction of 1-pyrroline-5-carboxylate (PCA) to L-proline.</text>
</comment>
<dbReference type="InterPro" id="IPR028939">
    <property type="entry name" value="P5C_Rdtase_cat_N"/>
</dbReference>
<comment type="caution">
    <text evidence="12">The sequence shown here is derived from an EMBL/GenBank/DDBJ whole genome shotgun (WGS) entry which is preliminary data.</text>
</comment>
<feature type="domain" description="Pyrroline-5-carboxylate reductase catalytic N-terminal" evidence="10">
    <location>
        <begin position="14"/>
        <end position="112"/>
    </location>
</feature>